<keyword evidence="1" id="KW-1133">Transmembrane helix</keyword>
<dbReference type="AlphaFoldDB" id="A0A8J8SKZ0"/>
<evidence type="ECO:0000313" key="3">
    <source>
        <dbReference type="Proteomes" id="UP000679284"/>
    </source>
</evidence>
<keyword evidence="1" id="KW-0472">Membrane</keyword>
<keyword evidence="1" id="KW-0812">Transmembrane</keyword>
<organism evidence="2 3">
    <name type="scientific">Falsirhodobacter algicola</name>
    <dbReference type="NCBI Taxonomy" id="2692330"/>
    <lineage>
        <taxon>Bacteria</taxon>
        <taxon>Pseudomonadati</taxon>
        <taxon>Pseudomonadota</taxon>
        <taxon>Alphaproteobacteria</taxon>
        <taxon>Rhodobacterales</taxon>
        <taxon>Paracoccaceae</taxon>
        <taxon>Falsirhodobacter</taxon>
    </lineage>
</organism>
<proteinExistence type="predicted"/>
<dbReference type="Proteomes" id="UP000679284">
    <property type="component" value="Chromosome"/>
</dbReference>
<protein>
    <submittedName>
        <fullName evidence="2">Uncharacterized protein</fullName>
    </submittedName>
</protein>
<sequence>MKRHETALKKYARLECPGLWQPGPDLPRREVIVSFRAASLILSDPGSGQALAHWSLPAVTRLNGRTRPALFSPDAAAEETLEVEDDYMIAALDTVRGALEAARPHPGRLRNWVLAGTFALVVAGALTLPGALVSHTLDVVPDATRVRLGEMALSEMVHLTGTPCATTLGTAATESLSTRIFNAASIRVLIVRDGLDHPVHLPNSQILIPARYVEDFDSPAPLAGAALVERLQAEAEDPLRPVLEHAGILATLRLLTTGDLPPRALDGYAEALAAEDPPSLPDGVLTAAFTAAELPLTPWARAAAPAHAEALIAADPWPEGPPRDILPDNEWISLSAICRG</sequence>
<evidence type="ECO:0000256" key="1">
    <source>
        <dbReference type="SAM" id="Phobius"/>
    </source>
</evidence>
<name>A0A8J8SKZ0_9RHOB</name>
<evidence type="ECO:0000313" key="2">
    <source>
        <dbReference type="EMBL" id="QUS35849.1"/>
    </source>
</evidence>
<feature type="transmembrane region" description="Helical" evidence="1">
    <location>
        <begin position="112"/>
        <end position="132"/>
    </location>
</feature>
<dbReference type="RefSeq" id="WP_211783068.1">
    <property type="nucleotide sequence ID" value="NZ_CP047289.1"/>
</dbReference>
<gene>
    <name evidence="2" type="ORF">GR316_05990</name>
</gene>
<dbReference type="EMBL" id="CP047289">
    <property type="protein sequence ID" value="QUS35849.1"/>
    <property type="molecule type" value="Genomic_DNA"/>
</dbReference>
<accession>A0A8J8SKZ0</accession>
<reference evidence="2" key="1">
    <citation type="submission" date="2020-01" db="EMBL/GenBank/DDBJ databases">
        <authorList>
            <person name="Yang Y."/>
            <person name="Kwon Y.M."/>
        </authorList>
    </citation>
    <scope>NUCLEOTIDE SEQUENCE</scope>
    <source>
        <strain evidence="2">PG104</strain>
    </source>
</reference>
<dbReference type="KEGG" id="fap:GR316_05990"/>
<keyword evidence="3" id="KW-1185">Reference proteome</keyword>